<keyword evidence="14" id="KW-1185">Reference proteome</keyword>
<dbReference type="PANTHER" id="PTHR36766">
    <property type="entry name" value="PLANT BROAD-SPECTRUM MILDEW RESISTANCE PROTEIN RPW8"/>
    <property type="match status" value="1"/>
</dbReference>
<dbReference type="InterPro" id="IPR041118">
    <property type="entry name" value="Rx_N"/>
</dbReference>
<dbReference type="PROSITE" id="PS51450">
    <property type="entry name" value="LRR"/>
    <property type="match status" value="1"/>
</dbReference>
<dbReference type="GO" id="GO:0042742">
    <property type="term" value="P:defense response to bacterium"/>
    <property type="evidence" value="ECO:0007669"/>
    <property type="project" value="UniProtKB-ARBA"/>
</dbReference>
<dbReference type="Gene3D" id="1.10.10.10">
    <property type="entry name" value="Winged helix-like DNA-binding domain superfamily/Winged helix DNA-binding domain"/>
    <property type="match status" value="1"/>
</dbReference>
<feature type="domain" description="Disease resistance protein winged helix" evidence="10">
    <location>
        <begin position="291"/>
        <end position="365"/>
    </location>
</feature>
<dbReference type="Pfam" id="PF00931">
    <property type="entry name" value="NB-ARC"/>
    <property type="match status" value="1"/>
</dbReference>
<dbReference type="InterPro" id="IPR001611">
    <property type="entry name" value="Leu-rich_rpt"/>
</dbReference>
<evidence type="ECO:0000313" key="14">
    <source>
        <dbReference type="Proteomes" id="UP000008021"/>
    </source>
</evidence>
<reference evidence="13" key="2">
    <citation type="submission" date="2018-05" db="EMBL/GenBank/DDBJ databases">
        <title>OmerRS3 (Oryza meridionalis Reference Sequence Version 3).</title>
        <authorList>
            <person name="Zhang J."/>
            <person name="Kudrna D."/>
            <person name="Lee S."/>
            <person name="Talag J."/>
            <person name="Welchert J."/>
            <person name="Wing R.A."/>
        </authorList>
    </citation>
    <scope>NUCLEOTIDE SEQUENCE [LARGE SCALE GENOMIC DNA]</scope>
    <source>
        <strain evidence="13">cv. OR44</strain>
    </source>
</reference>
<comment type="similarity">
    <text evidence="1">Belongs to the disease resistance NB-LRR family.</text>
</comment>
<keyword evidence="2" id="KW-0433">Leucine-rich repeat</keyword>
<evidence type="ECO:0008006" key="15">
    <source>
        <dbReference type="Google" id="ProtNLM"/>
    </source>
</evidence>
<evidence type="ECO:0000256" key="2">
    <source>
        <dbReference type="ARBA" id="ARBA00022614"/>
    </source>
</evidence>
<dbReference type="EnsemblPlants" id="OMERI11G05480.1">
    <property type="protein sequence ID" value="OMERI11G05480.1"/>
    <property type="gene ID" value="OMERI11G05480"/>
</dbReference>
<dbReference type="GO" id="GO:0009626">
    <property type="term" value="P:plant-type hypersensitive response"/>
    <property type="evidence" value="ECO:0007669"/>
    <property type="project" value="UniProtKB-ARBA"/>
</dbReference>
<dbReference type="GO" id="GO:0002758">
    <property type="term" value="P:innate immune response-activating signaling pathway"/>
    <property type="evidence" value="ECO:0007669"/>
    <property type="project" value="UniProtKB-ARBA"/>
</dbReference>
<evidence type="ECO:0000259" key="8">
    <source>
        <dbReference type="Pfam" id="PF00931"/>
    </source>
</evidence>
<evidence type="ECO:0000256" key="3">
    <source>
        <dbReference type="ARBA" id="ARBA00022737"/>
    </source>
</evidence>
<dbReference type="InterPro" id="IPR032675">
    <property type="entry name" value="LRR_dom_sf"/>
</dbReference>
<dbReference type="InterPro" id="IPR056789">
    <property type="entry name" value="LRR_R13L1-DRL21"/>
</dbReference>
<dbReference type="InterPro" id="IPR058922">
    <property type="entry name" value="WHD_DRP"/>
</dbReference>
<evidence type="ECO:0000256" key="4">
    <source>
        <dbReference type="ARBA" id="ARBA00022741"/>
    </source>
</evidence>
<dbReference type="Pfam" id="PF00560">
    <property type="entry name" value="LRR_1"/>
    <property type="match status" value="1"/>
</dbReference>
<dbReference type="Pfam" id="PF23598">
    <property type="entry name" value="LRR_14"/>
    <property type="match status" value="1"/>
</dbReference>
<dbReference type="Pfam" id="PF18052">
    <property type="entry name" value="Rx_N"/>
    <property type="match status" value="1"/>
</dbReference>
<evidence type="ECO:0000259" key="10">
    <source>
        <dbReference type="Pfam" id="PF23559"/>
    </source>
</evidence>
<dbReference type="Gene3D" id="1.20.5.4130">
    <property type="match status" value="1"/>
</dbReference>
<feature type="domain" description="Disease resistance N-terminal" evidence="9">
    <location>
        <begin position="42"/>
        <end position="120"/>
    </location>
</feature>
<evidence type="ECO:0000256" key="6">
    <source>
        <dbReference type="ARBA" id="ARBA00022840"/>
    </source>
</evidence>
<dbReference type="InterPro" id="IPR002182">
    <property type="entry name" value="NB-ARC"/>
</dbReference>
<reference evidence="13" key="1">
    <citation type="submission" date="2015-04" db="UniProtKB">
        <authorList>
            <consortium name="EnsemblPlants"/>
        </authorList>
    </citation>
    <scope>IDENTIFICATION</scope>
</reference>
<accession>A0A0E0F3K6</accession>
<feature type="domain" description="Disease resistance R13L4/SHOC-2-like LRR" evidence="11">
    <location>
        <begin position="469"/>
        <end position="600"/>
    </location>
</feature>
<evidence type="ECO:0000256" key="1">
    <source>
        <dbReference type="ARBA" id="ARBA00008894"/>
    </source>
</evidence>
<feature type="domain" description="R13L1/DRL21-like LRR repeat region" evidence="12">
    <location>
        <begin position="840"/>
        <end position="963"/>
    </location>
</feature>
<protein>
    <recommendedName>
        <fullName evidence="15">Rx N-terminal domain-containing protein</fullName>
    </recommendedName>
</protein>
<evidence type="ECO:0000256" key="5">
    <source>
        <dbReference type="ARBA" id="ARBA00022821"/>
    </source>
</evidence>
<evidence type="ECO:0000259" key="12">
    <source>
        <dbReference type="Pfam" id="PF25019"/>
    </source>
</evidence>
<proteinExistence type="inferred from homology"/>
<keyword evidence="4" id="KW-0547">Nucleotide-binding</keyword>
<dbReference type="Pfam" id="PF13855">
    <property type="entry name" value="LRR_8"/>
    <property type="match status" value="1"/>
</dbReference>
<dbReference type="Gene3D" id="3.80.10.10">
    <property type="entry name" value="Ribonuclease Inhibitor"/>
    <property type="match status" value="4"/>
</dbReference>
<dbReference type="Gramene" id="OMERI11G05480.1">
    <property type="protein sequence ID" value="OMERI11G05480.1"/>
    <property type="gene ID" value="OMERI11G05480"/>
</dbReference>
<organism evidence="13">
    <name type="scientific">Oryza meridionalis</name>
    <dbReference type="NCBI Taxonomy" id="40149"/>
    <lineage>
        <taxon>Eukaryota</taxon>
        <taxon>Viridiplantae</taxon>
        <taxon>Streptophyta</taxon>
        <taxon>Embryophyta</taxon>
        <taxon>Tracheophyta</taxon>
        <taxon>Spermatophyta</taxon>
        <taxon>Magnoliopsida</taxon>
        <taxon>Liliopsida</taxon>
        <taxon>Poales</taxon>
        <taxon>Poaceae</taxon>
        <taxon>BOP clade</taxon>
        <taxon>Oryzoideae</taxon>
        <taxon>Oryzeae</taxon>
        <taxon>Oryzinae</taxon>
        <taxon>Oryza</taxon>
    </lineage>
</organism>
<dbReference type="SUPFAM" id="SSF52047">
    <property type="entry name" value="RNI-like"/>
    <property type="match status" value="1"/>
</dbReference>
<sequence length="1027" mass="116186">MKPCLKICFGYCAMFPKGQRIVKDDLICQWICLDLIETSKMVGEKIGSAIGGRIKLQWDFNYDLKDMKMTLETIEVFLKDAERRSIREESVRLWLRRLKNVMYNISDMIDGFEAETTRKRKIMFPNLAICAKIKTAKEMKRMRGELEKVTKQHRDFSFASENSSNIQEVVSSDRKTSSKVEETAIIGRIQEKQKILDCLSNKILTQDFIILAIYGMGGIGKTTLAQLVMNDKKFKEFSPVADEWESMRDSNIWNESTSEDTSSPHHMLASLKLSYLTMKPCLKICFGYCAMFPKGQRIVKDDLICQWICLDLIETSKIYSPKQLGEIYVDELLGMSFLQHSKWFAGVHQENVTLFTMHDLVHDLASSVMVDEILVSSKQDNNGERYALLSDSTKPLHSFTKFPAKLRALCFVDCAKTELHYDAFSGAKYLRVLDLSQCFVQKLPDSISQLRQLRYLSAPGIQDTMIPDCITKLSKLVYLNLHGSARLRSLPVSIGEMDSLMHLDLSGCSGIRRVPQSFGKLKLSYLDLSNCSSLKDVSEFLGNLTKLQYLNLSYCQYVEKLGYLGSLTELRYFLFSSSCSPGLSQTDVLGPSTKLEYLNLSTEFTDIKIKRLPEAMGCFIKLKYLNLSGWQKLKELPRSWGNLQNLMHLDLSECLMINGVPEALSRLSKLQYLNLSYCSSGCLKNQSLLRDSEKKSPLRGLKEAVANLTELQNLYLSGCLDTLIYEEVEADVVCQNFLAYVCSLSNLEELDLSYNECITTLPESIGDLRKLHTLILRGCYHLSQLPKVLLKNDNLKQLNISGCHNLDKSTVPESDSSLILLPQFAVQALDGGSGSNLVLLQNVNSATYLDISKLENVVTVEEAQSVRLKEKKMISTLTLEWTTDARRFVEDQDLLGELEPPRDLEWFILEGYNSVAFPDWLMNIAPHHFPSLSRIYLVDLPKCTCLPPLGQLPQLEILSLDGMNGITKIDGEFCGGAGAFPSLKNLYISNMESLEEWQTKYSCSEGGGVRELMSPMLKLLKIDHCPS</sequence>
<name>A0A0E0F3K6_9ORYZ</name>
<dbReference type="GO" id="GO:0043531">
    <property type="term" value="F:ADP binding"/>
    <property type="evidence" value="ECO:0007669"/>
    <property type="project" value="InterPro"/>
</dbReference>
<dbReference type="GO" id="GO:0005524">
    <property type="term" value="F:ATP binding"/>
    <property type="evidence" value="ECO:0007669"/>
    <property type="project" value="UniProtKB-KW"/>
</dbReference>
<dbReference type="Proteomes" id="UP000008021">
    <property type="component" value="Chromosome 11"/>
</dbReference>
<evidence type="ECO:0000313" key="13">
    <source>
        <dbReference type="EnsemblPlants" id="OMERI11G05480.1"/>
    </source>
</evidence>
<dbReference type="Pfam" id="PF25019">
    <property type="entry name" value="LRR_R13L1-DRL21"/>
    <property type="match status" value="1"/>
</dbReference>
<evidence type="ECO:0000259" key="9">
    <source>
        <dbReference type="Pfam" id="PF18052"/>
    </source>
</evidence>
<dbReference type="InterPro" id="IPR055414">
    <property type="entry name" value="LRR_R13L4/SHOC2-like"/>
</dbReference>
<dbReference type="SUPFAM" id="SSF52058">
    <property type="entry name" value="L domain-like"/>
    <property type="match status" value="1"/>
</dbReference>
<dbReference type="InterPro" id="IPR027417">
    <property type="entry name" value="P-loop_NTPase"/>
</dbReference>
<evidence type="ECO:0000259" key="11">
    <source>
        <dbReference type="Pfam" id="PF23598"/>
    </source>
</evidence>
<keyword evidence="5" id="KW-0611">Plant defense</keyword>
<evidence type="ECO:0000256" key="7">
    <source>
        <dbReference type="ARBA" id="ARBA00023054"/>
    </source>
</evidence>
<keyword evidence="3" id="KW-0677">Repeat</keyword>
<dbReference type="SUPFAM" id="SSF52540">
    <property type="entry name" value="P-loop containing nucleoside triphosphate hydrolases"/>
    <property type="match status" value="1"/>
</dbReference>
<dbReference type="FunFam" id="1.10.10.10:FF:000322">
    <property type="entry name" value="Probable disease resistance protein At1g63360"/>
    <property type="match status" value="1"/>
</dbReference>
<dbReference type="PANTHER" id="PTHR36766:SF73">
    <property type="entry name" value="NB-ARC DOMAIN-CONTAINING PROTEIN"/>
    <property type="match status" value="1"/>
</dbReference>
<dbReference type="Gene3D" id="3.40.50.300">
    <property type="entry name" value="P-loop containing nucleotide triphosphate hydrolases"/>
    <property type="match status" value="1"/>
</dbReference>
<dbReference type="Pfam" id="PF23559">
    <property type="entry name" value="WHD_DRP"/>
    <property type="match status" value="1"/>
</dbReference>
<keyword evidence="7" id="KW-0175">Coiled coil</keyword>
<feature type="domain" description="NB-ARC" evidence="8">
    <location>
        <begin position="195"/>
        <end position="233"/>
    </location>
</feature>
<dbReference type="AlphaFoldDB" id="A0A0E0F3K6"/>
<keyword evidence="6" id="KW-0067">ATP-binding</keyword>
<dbReference type="InterPro" id="IPR036388">
    <property type="entry name" value="WH-like_DNA-bd_sf"/>
</dbReference>
<dbReference type="PRINTS" id="PR00364">
    <property type="entry name" value="DISEASERSIST"/>
</dbReference>